<sequence length="159" mass="17803">MHFIVLNRLFIRPSAIIRAVSAKWKSSENSLVNLTFGAVMDLDKDSVLRPTSDAATQCFQTSREESMFVCRQCFSGPESDGEEEQPSVESDPPPSNSQVSAALRPLNVNDEVCLVAPAPVVIGKRSTHEDLDPNRELKKVRFCLTDRQFGKTSFRLFLR</sequence>
<dbReference type="AlphaFoldDB" id="A0A8I6SMH8"/>
<evidence type="ECO:0000256" key="1">
    <source>
        <dbReference type="SAM" id="MobiDB-lite"/>
    </source>
</evidence>
<name>A0A8I6SMH8_CIMLE</name>
<accession>A0A8I6SMH8</accession>
<reference evidence="2" key="1">
    <citation type="submission" date="2022-01" db="UniProtKB">
        <authorList>
            <consortium name="EnsemblMetazoa"/>
        </authorList>
    </citation>
    <scope>IDENTIFICATION</scope>
</reference>
<keyword evidence="3" id="KW-1185">Reference proteome</keyword>
<proteinExistence type="predicted"/>
<feature type="region of interest" description="Disordered" evidence="1">
    <location>
        <begin position="74"/>
        <end position="100"/>
    </location>
</feature>
<dbReference type="RefSeq" id="XP_024084452.1">
    <property type="nucleotide sequence ID" value="XM_024228684.1"/>
</dbReference>
<evidence type="ECO:0000313" key="2">
    <source>
        <dbReference type="EnsemblMetazoa" id="XP_024084452.1"/>
    </source>
</evidence>
<protein>
    <submittedName>
        <fullName evidence="2">Uncharacterized protein</fullName>
    </submittedName>
</protein>
<dbReference type="EnsemblMetazoa" id="XM_024228684.1">
    <property type="protein sequence ID" value="XP_024084452.1"/>
    <property type="gene ID" value="LOC106673148"/>
</dbReference>
<organism evidence="2 3">
    <name type="scientific">Cimex lectularius</name>
    <name type="common">Bed bug</name>
    <name type="synonym">Acanthia lectularia</name>
    <dbReference type="NCBI Taxonomy" id="79782"/>
    <lineage>
        <taxon>Eukaryota</taxon>
        <taxon>Metazoa</taxon>
        <taxon>Ecdysozoa</taxon>
        <taxon>Arthropoda</taxon>
        <taxon>Hexapoda</taxon>
        <taxon>Insecta</taxon>
        <taxon>Pterygota</taxon>
        <taxon>Neoptera</taxon>
        <taxon>Paraneoptera</taxon>
        <taxon>Hemiptera</taxon>
        <taxon>Heteroptera</taxon>
        <taxon>Panheteroptera</taxon>
        <taxon>Cimicomorpha</taxon>
        <taxon>Cimicidae</taxon>
        <taxon>Cimex</taxon>
    </lineage>
</organism>
<dbReference type="GeneID" id="106673148"/>
<evidence type="ECO:0000313" key="3">
    <source>
        <dbReference type="Proteomes" id="UP000494040"/>
    </source>
</evidence>
<dbReference type="Proteomes" id="UP000494040">
    <property type="component" value="Unassembled WGS sequence"/>
</dbReference>